<evidence type="ECO:0000256" key="4">
    <source>
        <dbReference type="SAM" id="MobiDB-lite"/>
    </source>
</evidence>
<dbReference type="Proteomes" id="UP000002212">
    <property type="component" value="Chromosome"/>
</dbReference>
<name>C1B7L9_RHOOB</name>
<proteinExistence type="predicted"/>
<evidence type="ECO:0000313" key="7">
    <source>
        <dbReference type="Proteomes" id="UP000002212"/>
    </source>
</evidence>
<dbReference type="PANTHER" id="PTHR30146:SF109">
    <property type="entry name" value="HTH-TYPE TRANSCRIPTIONAL REGULATOR GALS"/>
    <property type="match status" value="1"/>
</dbReference>
<feature type="compositionally biased region" description="Basic residues" evidence="4">
    <location>
        <begin position="186"/>
        <end position="198"/>
    </location>
</feature>
<accession>C1B7L9</accession>
<dbReference type="PROSITE" id="PS50932">
    <property type="entry name" value="HTH_LACI_2"/>
    <property type="match status" value="1"/>
</dbReference>
<evidence type="ECO:0000256" key="1">
    <source>
        <dbReference type="ARBA" id="ARBA00023015"/>
    </source>
</evidence>
<dbReference type="PANTHER" id="PTHR30146">
    <property type="entry name" value="LACI-RELATED TRANSCRIPTIONAL REPRESSOR"/>
    <property type="match status" value="1"/>
</dbReference>
<keyword evidence="3" id="KW-0804">Transcription</keyword>
<dbReference type="Gene3D" id="1.10.260.40">
    <property type="entry name" value="lambda repressor-like DNA-binding domains"/>
    <property type="match status" value="1"/>
</dbReference>
<dbReference type="Pfam" id="PF00356">
    <property type="entry name" value="LacI"/>
    <property type="match status" value="1"/>
</dbReference>
<dbReference type="CDD" id="cd01392">
    <property type="entry name" value="HTH_LacI"/>
    <property type="match status" value="1"/>
</dbReference>
<feature type="compositionally biased region" description="Gly residues" evidence="4">
    <location>
        <begin position="223"/>
        <end position="235"/>
    </location>
</feature>
<gene>
    <name evidence="6" type="ordered locus">ROP_34250</name>
</gene>
<feature type="compositionally biased region" description="Basic residues" evidence="4">
    <location>
        <begin position="77"/>
        <end position="93"/>
    </location>
</feature>
<dbReference type="SMART" id="SM00354">
    <property type="entry name" value="HTH_LACI"/>
    <property type="match status" value="1"/>
</dbReference>
<dbReference type="InterPro" id="IPR000843">
    <property type="entry name" value="HTH_LacI"/>
</dbReference>
<organism evidence="6 7">
    <name type="scientific">Rhodococcus opacus (strain B4)</name>
    <dbReference type="NCBI Taxonomy" id="632772"/>
    <lineage>
        <taxon>Bacteria</taxon>
        <taxon>Bacillati</taxon>
        <taxon>Actinomycetota</taxon>
        <taxon>Actinomycetes</taxon>
        <taxon>Mycobacteriales</taxon>
        <taxon>Nocardiaceae</taxon>
        <taxon>Rhodococcus</taxon>
    </lineage>
</organism>
<evidence type="ECO:0000256" key="2">
    <source>
        <dbReference type="ARBA" id="ARBA00023125"/>
    </source>
</evidence>
<dbReference type="AlphaFoldDB" id="C1B7L9"/>
<dbReference type="KEGG" id="rop:ROP_34250"/>
<protein>
    <submittedName>
        <fullName evidence="6">Putative LacI family transcriptional regulator</fullName>
    </submittedName>
</protein>
<feature type="compositionally biased region" description="Basic and acidic residues" evidence="4">
    <location>
        <begin position="118"/>
        <end position="140"/>
    </location>
</feature>
<feature type="compositionally biased region" description="Basic and acidic residues" evidence="4">
    <location>
        <begin position="464"/>
        <end position="485"/>
    </location>
</feature>
<dbReference type="GO" id="GO:0000976">
    <property type="term" value="F:transcription cis-regulatory region binding"/>
    <property type="evidence" value="ECO:0007669"/>
    <property type="project" value="TreeGrafter"/>
</dbReference>
<dbReference type="EMBL" id="AP011115">
    <property type="protein sequence ID" value="BAH51672.1"/>
    <property type="molecule type" value="Genomic_DNA"/>
</dbReference>
<dbReference type="GO" id="GO:0003700">
    <property type="term" value="F:DNA-binding transcription factor activity"/>
    <property type="evidence" value="ECO:0007669"/>
    <property type="project" value="TreeGrafter"/>
</dbReference>
<reference evidence="6 7" key="1">
    <citation type="submission" date="2009-03" db="EMBL/GenBank/DDBJ databases">
        <title>Comparison of the complete genome sequences of Rhodococcus erythropolis PR4 and Rhodococcus opacus B4.</title>
        <authorList>
            <person name="Takarada H."/>
            <person name="Sekine M."/>
            <person name="Hosoyama A."/>
            <person name="Yamada R."/>
            <person name="Fujisawa T."/>
            <person name="Omata S."/>
            <person name="Shimizu A."/>
            <person name="Tsukatani N."/>
            <person name="Tanikawa S."/>
            <person name="Fujita N."/>
            <person name="Harayama S."/>
        </authorList>
    </citation>
    <scope>NUCLEOTIDE SEQUENCE [LARGE SCALE GENOMIC DNA]</scope>
    <source>
        <strain evidence="6 7">B4</strain>
    </source>
</reference>
<sequence>MSQRTRASTSRRPTIITVAEAAGVSPATVSRVLSGSSAVTPDLAARVHRAADELSYRPSSAARGLVLGSMRSVGGGRRVRHRPRPARPGRRAHIAVFANSAGGVEGTGPADDSGGAGESDRTRSRPAHGRDRQLHPHDAAVRPPGPARSSPCRVSRRIGSVVAEPGALARHRDREGIRDRRGQGRLGRHHRGRIRRRSPPTSSFASRRGQSRSEPGLSDGGEAFDGGLGGDQGGLGPPPVAEDLDLHEAPVAGAIAPVDESGHVDAALAGHAAAAEFPVNRGDPVGELDGEQLVAGPGDLFRQRRVPPHVIRVDPDPHQVRIDGLDQIVRLLQRRDDGSARRHHRVHRFDGEPHPGRPRVGLEFGDAVPDLPAGAGEIAVGGAAHQVEAIRTQGVRLIHGDPVVVHGLSSQCGGRLREHPAAADAADPQTRLPQPGGRGSQVQVLEHVSPQADAAETPLLGEVGHLRESRSLHGDGVEAAPREVHVSGSRAPRSTPKRVRR</sequence>
<feature type="compositionally biased region" description="Basic and acidic residues" evidence="4">
    <location>
        <begin position="170"/>
        <end position="182"/>
    </location>
</feature>
<feature type="domain" description="HTH lacI-type" evidence="5">
    <location>
        <begin position="13"/>
        <end position="67"/>
    </location>
</feature>
<evidence type="ECO:0000259" key="5">
    <source>
        <dbReference type="PROSITE" id="PS50932"/>
    </source>
</evidence>
<dbReference type="STRING" id="632772.ROP_34250"/>
<evidence type="ECO:0000313" key="6">
    <source>
        <dbReference type="EMBL" id="BAH51672.1"/>
    </source>
</evidence>
<feature type="region of interest" description="Disordered" evidence="4">
    <location>
        <begin position="464"/>
        <end position="501"/>
    </location>
</feature>
<feature type="region of interest" description="Disordered" evidence="4">
    <location>
        <begin position="72"/>
        <end position="241"/>
    </location>
</feature>
<evidence type="ECO:0000256" key="3">
    <source>
        <dbReference type="ARBA" id="ARBA00023163"/>
    </source>
</evidence>
<dbReference type="SUPFAM" id="SSF47413">
    <property type="entry name" value="lambda repressor-like DNA-binding domains"/>
    <property type="match status" value="1"/>
</dbReference>
<dbReference type="InterPro" id="IPR010982">
    <property type="entry name" value="Lambda_DNA-bd_dom_sf"/>
</dbReference>
<dbReference type="HOGENOM" id="CLU_543885_0_0_11"/>
<feature type="region of interest" description="Disordered" evidence="4">
    <location>
        <begin position="419"/>
        <end position="441"/>
    </location>
</feature>
<keyword evidence="1" id="KW-0805">Transcription regulation</keyword>
<keyword evidence="2" id="KW-0238">DNA-binding</keyword>